<keyword evidence="1" id="KW-1133">Transmembrane helix</keyword>
<dbReference type="RefSeq" id="WP_133818618.1">
    <property type="nucleotide sequence ID" value="NZ_SNZH01000006.1"/>
</dbReference>
<sequence length="580" mass="58231">MSAKHSVSRSRRGTLGAKIIIALALSSCSTFSHANRADLDLAFGVDGVVRLAVSNGGFNDVLVQPDGRIVAAGMSGTDWLVARFNSDGSLDSGFGNGGVRTVTPPATVPSKAQAVTLDSSGRVMVAGGRFVVRLDTSGNLDPSYGTGGIYTPPLGPDHLGLTISDIIVSSDGGFLLSCIVAAYYVSGPQVGPNISALKLTSAGVVDTSFGVAGYALQIANSQRIRNETYAVAEWNGNIYVAGGTSSSTFTYNTAELIRFTAAGAVDTTFGNNGILVPFPTVSWDPNNAVTEIAMQPPFGLIAAGAGAITPSLFDATRVGRITAAGQVDAGFVDAGIVRQPLPLVSGLLVDGDSRVVIASTTPTAPIVASLLPNGASDPDFGTAGQRNVPFDGQPATALALQADGKYLLAGGEGSSVAYLARLHGTAVFPPEVTTTPPAGTTLSASGGAPGVTQSLGAIQFVNSGGGDLIVSGCTASAGFSAGASFPLTVTQAAPQNVAVACQMPAAPLTTVSGTLTCNTNDGDEPQVTFALQCTSGTGAPGATAIPTLAAGAKWLLGGLLTLLAVVMMRRPLAARGAKAR</sequence>
<dbReference type="InterPro" id="IPR013783">
    <property type="entry name" value="Ig-like_fold"/>
</dbReference>
<reference evidence="3 4" key="1">
    <citation type="submission" date="2019-03" db="EMBL/GenBank/DDBJ databases">
        <title>Genomic Encyclopedia of Type Strains, Phase IV (KMG-IV): sequencing the most valuable type-strain genomes for metagenomic binning, comparative biology and taxonomic classification.</title>
        <authorList>
            <person name="Goeker M."/>
        </authorList>
    </citation>
    <scope>NUCLEOTIDE SEQUENCE [LARGE SCALE GENOMIC DNA]</scope>
    <source>
        <strain evidence="3 4">DSM 21667</strain>
    </source>
</reference>
<accession>A0A4R6YXZ6</accession>
<gene>
    <name evidence="3" type="ORF">DFR29_1067</name>
</gene>
<organism evidence="3 4">
    <name type="scientific">Tahibacter aquaticus</name>
    <dbReference type="NCBI Taxonomy" id="520092"/>
    <lineage>
        <taxon>Bacteria</taxon>
        <taxon>Pseudomonadati</taxon>
        <taxon>Pseudomonadota</taxon>
        <taxon>Gammaproteobacteria</taxon>
        <taxon>Lysobacterales</taxon>
        <taxon>Rhodanobacteraceae</taxon>
        <taxon>Tahibacter</taxon>
    </lineage>
</organism>
<name>A0A4R6YXZ6_9GAMM</name>
<dbReference type="EMBL" id="SNZH01000006">
    <property type="protein sequence ID" value="TDR43865.1"/>
    <property type="molecule type" value="Genomic_DNA"/>
</dbReference>
<proteinExistence type="predicted"/>
<dbReference type="Gene3D" id="2.80.10.50">
    <property type="match status" value="3"/>
</dbReference>
<comment type="caution">
    <text evidence="3">The sequence shown here is derived from an EMBL/GenBank/DDBJ whole genome shotgun (WGS) entry which is preliminary data.</text>
</comment>
<dbReference type="OrthoDB" id="9805017at2"/>
<dbReference type="Pfam" id="PF17164">
    <property type="entry name" value="DUF5122"/>
    <property type="match status" value="2"/>
</dbReference>
<dbReference type="Gene3D" id="2.60.40.10">
    <property type="entry name" value="Immunoglobulins"/>
    <property type="match status" value="1"/>
</dbReference>
<evidence type="ECO:0000313" key="3">
    <source>
        <dbReference type="EMBL" id="TDR43865.1"/>
    </source>
</evidence>
<evidence type="ECO:0000256" key="1">
    <source>
        <dbReference type="SAM" id="Phobius"/>
    </source>
</evidence>
<keyword evidence="4" id="KW-1185">Reference proteome</keyword>
<feature type="signal peptide" evidence="2">
    <location>
        <begin position="1"/>
        <end position="34"/>
    </location>
</feature>
<evidence type="ECO:0000256" key="2">
    <source>
        <dbReference type="SAM" id="SignalP"/>
    </source>
</evidence>
<evidence type="ECO:0000313" key="4">
    <source>
        <dbReference type="Proteomes" id="UP000295293"/>
    </source>
</evidence>
<feature type="chain" id="PRO_5020685262" evidence="2">
    <location>
        <begin position="35"/>
        <end position="580"/>
    </location>
</feature>
<protein>
    <submittedName>
        <fullName evidence="3">Putative delta-60 repeat protein</fullName>
    </submittedName>
</protein>
<dbReference type="InterPro" id="IPR013431">
    <property type="entry name" value="Delta_60_rpt"/>
</dbReference>
<keyword evidence="2" id="KW-0732">Signal</keyword>
<dbReference type="NCBIfam" id="TIGR02608">
    <property type="entry name" value="delta_60_rpt"/>
    <property type="match status" value="5"/>
</dbReference>
<keyword evidence="1" id="KW-0472">Membrane</keyword>
<dbReference type="AlphaFoldDB" id="A0A4R6YXZ6"/>
<keyword evidence="1" id="KW-0812">Transmembrane</keyword>
<dbReference type="Proteomes" id="UP000295293">
    <property type="component" value="Unassembled WGS sequence"/>
</dbReference>
<feature type="transmembrane region" description="Helical" evidence="1">
    <location>
        <begin position="554"/>
        <end position="572"/>
    </location>
</feature>